<feature type="domain" description="DUF7092" evidence="9">
    <location>
        <begin position="15"/>
        <end position="98"/>
    </location>
</feature>
<keyword evidence="3 6" id="KW-0378">Hydrolase</keyword>
<dbReference type="RefSeq" id="WP_379917459.1">
    <property type="nucleotide sequence ID" value="NZ_JBHUDD010000147.1"/>
</dbReference>
<dbReference type="EMBL" id="JBHUDD010000147">
    <property type="protein sequence ID" value="MFD1510864.1"/>
    <property type="molecule type" value="Genomic_DNA"/>
</dbReference>
<dbReference type="InterPro" id="IPR055518">
    <property type="entry name" value="DUF7092"/>
</dbReference>
<protein>
    <submittedName>
        <fullName evidence="10">M48 family metallopeptidase</fullName>
    </submittedName>
</protein>
<dbReference type="Proteomes" id="UP001597186">
    <property type="component" value="Unassembled WGS sequence"/>
</dbReference>
<keyword evidence="2" id="KW-0479">Metal-binding</keyword>
<keyword evidence="7" id="KW-1133">Transmembrane helix</keyword>
<dbReference type="InterPro" id="IPR001915">
    <property type="entry name" value="Peptidase_M48"/>
</dbReference>
<comment type="similarity">
    <text evidence="6">Belongs to the peptidase M48 family.</text>
</comment>
<dbReference type="InterPro" id="IPR051156">
    <property type="entry name" value="Mito/Outer_Membr_Metalloprot"/>
</dbReference>
<feature type="transmembrane region" description="Helical" evidence="7">
    <location>
        <begin position="120"/>
        <end position="143"/>
    </location>
</feature>
<evidence type="ECO:0000256" key="5">
    <source>
        <dbReference type="ARBA" id="ARBA00023049"/>
    </source>
</evidence>
<sequence>MRWISAARSDAMQGQGTFFDGQTASRHAVQVALSPDRQALLITSDTLPDALRWPLADLRALSEHTQTGDLVLTRHMDTDDESPRDPARLVLRDPALIDWIVKTRPSLRKSDLRRGTGRRILRNGALAVGALALMLLVILPGLAGTLARIMPVETEERFGRAAVGQMQRFLSFSGAQVQECTDPAGRAALDAMVARLTAGQDIPYDLKVLVFDHPMLNAFAAPGGYVVLIRGLIEQADGPDAVAAVLAHEIGHVANRDATRNALRAAGSAGILSLILGDVAGGAVLVAVADQMLNSAYSRRAEETADAYAIAMLNAADISTAGFGAFFDTLAGQEGGLSLPEYLSTHPATADRAANARANAEGQGATTPALTDRQWQALRQICE</sequence>
<evidence type="ECO:0000256" key="2">
    <source>
        <dbReference type="ARBA" id="ARBA00022723"/>
    </source>
</evidence>
<comment type="cofactor">
    <cofactor evidence="6">
        <name>Zn(2+)</name>
        <dbReference type="ChEBI" id="CHEBI:29105"/>
    </cofactor>
    <text evidence="6">Binds 1 zinc ion per subunit.</text>
</comment>
<evidence type="ECO:0000256" key="6">
    <source>
        <dbReference type="RuleBase" id="RU003983"/>
    </source>
</evidence>
<keyword evidence="5 6" id="KW-0482">Metalloprotease</keyword>
<evidence type="ECO:0000313" key="11">
    <source>
        <dbReference type="Proteomes" id="UP001597186"/>
    </source>
</evidence>
<dbReference type="Pfam" id="PF23368">
    <property type="entry name" value="DUF7092"/>
    <property type="match status" value="1"/>
</dbReference>
<evidence type="ECO:0000256" key="4">
    <source>
        <dbReference type="ARBA" id="ARBA00022833"/>
    </source>
</evidence>
<evidence type="ECO:0000313" key="10">
    <source>
        <dbReference type="EMBL" id="MFD1510864.1"/>
    </source>
</evidence>
<gene>
    <name evidence="10" type="ORF">ACFTOW_15880</name>
</gene>
<keyword evidence="7" id="KW-0472">Membrane</keyword>
<organism evidence="10 11">
    <name type="scientific">Lacimonas salitolerans</name>
    <dbReference type="NCBI Taxonomy" id="1323750"/>
    <lineage>
        <taxon>Bacteria</taxon>
        <taxon>Pseudomonadati</taxon>
        <taxon>Pseudomonadota</taxon>
        <taxon>Alphaproteobacteria</taxon>
        <taxon>Rhodobacterales</taxon>
        <taxon>Paracoccaceae</taxon>
        <taxon>Lacimonas</taxon>
    </lineage>
</organism>
<dbReference type="CDD" id="cd07332">
    <property type="entry name" value="M48C_Oma1_like"/>
    <property type="match status" value="1"/>
</dbReference>
<keyword evidence="7" id="KW-0812">Transmembrane</keyword>
<comment type="caution">
    <text evidence="10">The sequence shown here is derived from an EMBL/GenBank/DDBJ whole genome shotgun (WGS) entry which is preliminary data.</text>
</comment>
<dbReference type="Gene3D" id="3.30.2010.10">
    <property type="entry name" value="Metalloproteases ('zincins'), catalytic domain"/>
    <property type="match status" value="1"/>
</dbReference>
<evidence type="ECO:0000256" key="7">
    <source>
        <dbReference type="SAM" id="Phobius"/>
    </source>
</evidence>
<keyword evidence="1 6" id="KW-0645">Protease</keyword>
<feature type="domain" description="Peptidase M48" evidence="8">
    <location>
        <begin position="187"/>
        <end position="358"/>
    </location>
</feature>
<keyword evidence="11" id="KW-1185">Reference proteome</keyword>
<name>A0ABW4EL73_9RHOB</name>
<dbReference type="PANTHER" id="PTHR22726">
    <property type="entry name" value="METALLOENDOPEPTIDASE OMA1"/>
    <property type="match status" value="1"/>
</dbReference>
<reference evidence="11" key="1">
    <citation type="journal article" date="2019" name="Int. J. Syst. Evol. Microbiol.">
        <title>The Global Catalogue of Microorganisms (GCM) 10K type strain sequencing project: providing services to taxonomists for standard genome sequencing and annotation.</title>
        <authorList>
            <consortium name="The Broad Institute Genomics Platform"/>
            <consortium name="The Broad Institute Genome Sequencing Center for Infectious Disease"/>
            <person name="Wu L."/>
            <person name="Ma J."/>
        </authorList>
    </citation>
    <scope>NUCLEOTIDE SEQUENCE [LARGE SCALE GENOMIC DNA]</scope>
    <source>
        <strain evidence="11">CGMCC 1.12477</strain>
    </source>
</reference>
<evidence type="ECO:0000259" key="8">
    <source>
        <dbReference type="Pfam" id="PF01435"/>
    </source>
</evidence>
<keyword evidence="4 6" id="KW-0862">Zinc</keyword>
<evidence type="ECO:0000259" key="9">
    <source>
        <dbReference type="Pfam" id="PF23368"/>
    </source>
</evidence>
<accession>A0ABW4EL73</accession>
<evidence type="ECO:0000256" key="3">
    <source>
        <dbReference type="ARBA" id="ARBA00022801"/>
    </source>
</evidence>
<dbReference type="PANTHER" id="PTHR22726:SF1">
    <property type="entry name" value="METALLOENDOPEPTIDASE OMA1, MITOCHONDRIAL"/>
    <property type="match status" value="1"/>
</dbReference>
<dbReference type="Pfam" id="PF01435">
    <property type="entry name" value="Peptidase_M48"/>
    <property type="match status" value="1"/>
</dbReference>
<proteinExistence type="inferred from homology"/>
<evidence type="ECO:0000256" key="1">
    <source>
        <dbReference type="ARBA" id="ARBA00022670"/>
    </source>
</evidence>